<sequence length="101" mass="11557">MTDPKGTCDYAARKEDTSNWHGDYRDGWMLDYDAPLALEQEVWKCPHEALDGEEHRLFHADPEDVPDDVDESERFVETVNEASAVDDEHPIRLDHASSSVE</sequence>
<reference evidence="2 3" key="1">
    <citation type="journal article" date="2013" name="PLoS ONE">
        <title>Assembly-driven community genomics of a hypersaline microbial ecosystem.</title>
        <authorList>
            <person name="Podell S."/>
            <person name="Ugalde J.A."/>
            <person name="Narasingarao P."/>
            <person name="Banfield J.F."/>
            <person name="Heidelberg K.B."/>
            <person name="Allen E.E."/>
        </authorList>
    </citation>
    <scope>NUCLEOTIDE SEQUENCE [LARGE SCALE GENOMIC DNA]</scope>
    <source>
        <strain evidence="3">J07HQW1</strain>
    </source>
</reference>
<dbReference type="HOGENOM" id="CLU_2284989_0_0_2"/>
<accession>U1N4R2</accession>
<feature type="compositionally biased region" description="Basic and acidic residues" evidence="1">
    <location>
        <begin position="86"/>
        <end position="95"/>
    </location>
</feature>
<dbReference type="Proteomes" id="UP000030649">
    <property type="component" value="Unassembled WGS sequence"/>
</dbReference>
<dbReference type="STRING" id="1238424.J07HQW1_01619"/>
<gene>
    <name evidence="2" type="ORF">J07HQW1_01619</name>
</gene>
<feature type="region of interest" description="Disordered" evidence="1">
    <location>
        <begin position="80"/>
        <end position="101"/>
    </location>
</feature>
<organism evidence="2 3">
    <name type="scientific">Haloquadratum walsbyi J07HQW1</name>
    <dbReference type="NCBI Taxonomy" id="1238424"/>
    <lineage>
        <taxon>Archaea</taxon>
        <taxon>Methanobacteriati</taxon>
        <taxon>Methanobacteriota</taxon>
        <taxon>Stenosarchaea group</taxon>
        <taxon>Halobacteria</taxon>
        <taxon>Halobacteriales</taxon>
        <taxon>Haloferacaceae</taxon>
        <taxon>Haloquadratum</taxon>
    </lineage>
</organism>
<evidence type="ECO:0000313" key="3">
    <source>
        <dbReference type="Proteomes" id="UP000030649"/>
    </source>
</evidence>
<dbReference type="EMBL" id="KE356560">
    <property type="protein sequence ID" value="ERG91585.1"/>
    <property type="molecule type" value="Genomic_DNA"/>
</dbReference>
<proteinExistence type="predicted"/>
<name>U1N4R2_9EURY</name>
<evidence type="ECO:0000313" key="2">
    <source>
        <dbReference type="EMBL" id="ERG91585.1"/>
    </source>
</evidence>
<dbReference type="AlphaFoldDB" id="U1N4R2"/>
<protein>
    <submittedName>
        <fullName evidence="2">Uncharacterized protein</fullName>
    </submittedName>
</protein>
<evidence type="ECO:0000256" key="1">
    <source>
        <dbReference type="SAM" id="MobiDB-lite"/>
    </source>
</evidence>